<evidence type="ECO:0000256" key="1">
    <source>
        <dbReference type="ARBA" id="ARBA00003747"/>
    </source>
</evidence>
<name>A0A1L9R7S1_ASPWE</name>
<dbReference type="Pfam" id="PF00069">
    <property type="entry name" value="Pkinase"/>
    <property type="match status" value="2"/>
</dbReference>
<dbReference type="Gene3D" id="1.10.510.10">
    <property type="entry name" value="Transferase(Phosphotransferase) domain 1"/>
    <property type="match status" value="1"/>
</dbReference>
<dbReference type="RefSeq" id="XP_040684636.1">
    <property type="nucleotide sequence ID" value="XM_040832159.1"/>
</dbReference>
<evidence type="ECO:0000256" key="17">
    <source>
        <dbReference type="PROSITE-ProRule" id="PRU10141"/>
    </source>
</evidence>
<dbReference type="InterPro" id="IPR000719">
    <property type="entry name" value="Prot_kinase_dom"/>
</dbReference>
<evidence type="ECO:0000256" key="11">
    <source>
        <dbReference type="ARBA" id="ARBA00022840"/>
    </source>
</evidence>
<comment type="subcellular location">
    <subcellularLocation>
        <location evidence="2">Chromosome</location>
        <location evidence="2">Telomere</location>
    </subcellularLocation>
</comment>
<evidence type="ECO:0000256" key="10">
    <source>
        <dbReference type="ARBA" id="ARBA00022777"/>
    </source>
</evidence>
<dbReference type="VEuPathDB" id="FungiDB:ASPWEDRAFT_186910"/>
<evidence type="ECO:0000256" key="16">
    <source>
        <dbReference type="ARBA" id="ARBA00048679"/>
    </source>
</evidence>
<dbReference type="PROSITE" id="PS00107">
    <property type="entry name" value="PROTEIN_KINASE_ATP"/>
    <property type="match status" value="1"/>
</dbReference>
<evidence type="ECO:0000256" key="14">
    <source>
        <dbReference type="ARBA" id="ARBA00033194"/>
    </source>
</evidence>
<comment type="subunit">
    <text evidence="3">Component of the EKC/KEOPS complex composed of at least BUD32, CGI121, GON7, KAE1 and PCC1; the whole complex dimerizes.</text>
</comment>
<keyword evidence="11 17" id="KW-0067">ATP-binding</keyword>
<keyword evidence="10" id="KW-0418">Kinase</keyword>
<dbReference type="GO" id="GO:0000245">
    <property type="term" value="P:spliceosomal complex assembly"/>
    <property type="evidence" value="ECO:0007669"/>
    <property type="project" value="TreeGrafter"/>
</dbReference>
<gene>
    <name evidence="19" type="ORF">ASPWEDRAFT_186910</name>
</gene>
<dbReference type="PANTHER" id="PTHR47634">
    <property type="entry name" value="PROTEIN KINASE DOMAIN-CONTAINING PROTEIN-RELATED"/>
    <property type="match status" value="1"/>
</dbReference>
<keyword evidence="9 17" id="KW-0547">Nucleotide-binding</keyword>
<dbReference type="GeneID" id="63748007"/>
<evidence type="ECO:0000256" key="8">
    <source>
        <dbReference type="ARBA" id="ARBA00022679"/>
    </source>
</evidence>
<organism evidence="19 20">
    <name type="scientific">Aspergillus wentii DTO 134E9</name>
    <dbReference type="NCBI Taxonomy" id="1073089"/>
    <lineage>
        <taxon>Eukaryota</taxon>
        <taxon>Fungi</taxon>
        <taxon>Dikarya</taxon>
        <taxon>Ascomycota</taxon>
        <taxon>Pezizomycotina</taxon>
        <taxon>Eurotiomycetes</taxon>
        <taxon>Eurotiomycetidae</taxon>
        <taxon>Eurotiales</taxon>
        <taxon>Aspergillaceae</taxon>
        <taxon>Aspergillus</taxon>
        <taxon>Aspergillus subgen. Cremei</taxon>
    </lineage>
</organism>
<accession>A0A1L9R7S1</accession>
<dbReference type="GO" id="GO:0050684">
    <property type="term" value="P:regulation of mRNA processing"/>
    <property type="evidence" value="ECO:0007669"/>
    <property type="project" value="TreeGrafter"/>
</dbReference>
<dbReference type="Proteomes" id="UP000184383">
    <property type="component" value="Unassembled WGS sequence"/>
</dbReference>
<evidence type="ECO:0000256" key="12">
    <source>
        <dbReference type="ARBA" id="ARBA00022895"/>
    </source>
</evidence>
<evidence type="ECO:0000256" key="2">
    <source>
        <dbReference type="ARBA" id="ARBA00004574"/>
    </source>
</evidence>
<comment type="catalytic activity">
    <reaction evidence="16">
        <text>L-seryl-[protein] + ATP = O-phospho-L-seryl-[protein] + ADP + H(+)</text>
        <dbReference type="Rhea" id="RHEA:17989"/>
        <dbReference type="Rhea" id="RHEA-COMP:9863"/>
        <dbReference type="Rhea" id="RHEA-COMP:11604"/>
        <dbReference type="ChEBI" id="CHEBI:15378"/>
        <dbReference type="ChEBI" id="CHEBI:29999"/>
        <dbReference type="ChEBI" id="CHEBI:30616"/>
        <dbReference type="ChEBI" id="CHEBI:83421"/>
        <dbReference type="ChEBI" id="CHEBI:456216"/>
        <dbReference type="EC" id="2.7.11.1"/>
    </reaction>
</comment>
<dbReference type="AlphaFoldDB" id="A0A1L9R7S1"/>
<dbReference type="PROSITE" id="PS50011">
    <property type="entry name" value="PROTEIN_KINASE_DOM"/>
    <property type="match status" value="1"/>
</dbReference>
<dbReference type="PROSITE" id="PS00109">
    <property type="entry name" value="PROTEIN_KINASE_TYR"/>
    <property type="match status" value="1"/>
</dbReference>
<evidence type="ECO:0000256" key="3">
    <source>
        <dbReference type="ARBA" id="ARBA00011534"/>
    </source>
</evidence>
<dbReference type="InterPro" id="IPR008266">
    <property type="entry name" value="Tyr_kinase_AS"/>
</dbReference>
<dbReference type="EMBL" id="KV878216">
    <property type="protein sequence ID" value="OJJ30959.1"/>
    <property type="molecule type" value="Genomic_DNA"/>
</dbReference>
<dbReference type="EC" id="2.7.11.1" evidence="4"/>
<sequence length="424" mass="47930">MSEQETVQLSPQDSGRNLQLHGPPWGLEKIYDYETGGHHPIHLGDRLGNDGKYRVIHKLGSGGFANVWLCQALDPTPKYVALKIIMADFSGDNCPELKVNKVRQLNICNDSICLPLDQFKITGPNGEHWCFVYPLAGPAVSSINHIFEDHDKTLRRIALHTVEAMASLHEHGICHGDFTPHNVLLRVTGLDGLSEEEVIKILGEPKTFKVTTCAGEIPPETAAKYLVIPVEFEHVDVSFLRDEVYVIDFGESFSISDSPELGTPKSYSAPEILLGEKPGPGSDIWALACTLFSIRTGRKLFTMFDDDADEYLYFMALFFGIMPEPWWSTTWEHRRRCFEDEPDSEGRPVIKGSTDEARGFEKRVEAGFEYEVQSGGKFETVHRDIPPEEVMLFVDLLMKLFRFKPEERLSARDAQDHEWFDLGI</sequence>
<evidence type="ECO:0000256" key="7">
    <source>
        <dbReference type="ARBA" id="ARBA00022527"/>
    </source>
</evidence>
<comment type="function">
    <text evidence="1">Component of the EKC/KEOPS complex that is required for the formation of a threonylcarbamoyl group on adenosine at position 37 (t(6)A37) in tRNAs that read codons beginning with adenine. The complex is probably involved in the transfer of the threonylcarbamoyl moiety of threonylcarbamoyl-AMP (TC-AMP) to the N6 group of A37. BUD32 has ATPase activity in the context of the EKC/KEOPS complex and likely plays a supporting role to the catalytic subunit KAE1. The EKC/KEOPS complex also promotes both telomere uncapping and telomere elongation. The complex is required for efficient recruitment of transcriptional coactivators.</text>
</comment>
<dbReference type="GO" id="GO:0005524">
    <property type="term" value="F:ATP binding"/>
    <property type="evidence" value="ECO:0007669"/>
    <property type="project" value="UniProtKB-UniRule"/>
</dbReference>
<dbReference type="InterPro" id="IPR011009">
    <property type="entry name" value="Kinase-like_dom_sf"/>
</dbReference>
<evidence type="ECO:0000256" key="5">
    <source>
        <dbReference type="ARBA" id="ARBA00013948"/>
    </source>
</evidence>
<evidence type="ECO:0000256" key="15">
    <source>
        <dbReference type="ARBA" id="ARBA00047899"/>
    </source>
</evidence>
<reference evidence="20" key="1">
    <citation type="journal article" date="2017" name="Genome Biol.">
        <title>Comparative genomics reveals high biological diversity and specific adaptations in the industrially and medically important fungal genus Aspergillus.</title>
        <authorList>
            <person name="de Vries R.P."/>
            <person name="Riley R."/>
            <person name="Wiebenga A."/>
            <person name="Aguilar-Osorio G."/>
            <person name="Amillis S."/>
            <person name="Uchima C.A."/>
            <person name="Anderluh G."/>
            <person name="Asadollahi M."/>
            <person name="Askin M."/>
            <person name="Barry K."/>
            <person name="Battaglia E."/>
            <person name="Bayram O."/>
            <person name="Benocci T."/>
            <person name="Braus-Stromeyer S.A."/>
            <person name="Caldana C."/>
            <person name="Canovas D."/>
            <person name="Cerqueira G.C."/>
            <person name="Chen F."/>
            <person name="Chen W."/>
            <person name="Choi C."/>
            <person name="Clum A."/>
            <person name="Dos Santos R.A."/>
            <person name="Damasio A.R."/>
            <person name="Diallinas G."/>
            <person name="Emri T."/>
            <person name="Fekete E."/>
            <person name="Flipphi M."/>
            <person name="Freyberg S."/>
            <person name="Gallo A."/>
            <person name="Gournas C."/>
            <person name="Habgood R."/>
            <person name="Hainaut M."/>
            <person name="Harispe M.L."/>
            <person name="Henrissat B."/>
            <person name="Hilden K.S."/>
            <person name="Hope R."/>
            <person name="Hossain A."/>
            <person name="Karabika E."/>
            <person name="Karaffa L."/>
            <person name="Karanyi Z."/>
            <person name="Krasevec N."/>
            <person name="Kuo A."/>
            <person name="Kusch H."/>
            <person name="LaButti K."/>
            <person name="Lagendijk E.L."/>
            <person name="Lapidus A."/>
            <person name="Levasseur A."/>
            <person name="Lindquist E."/>
            <person name="Lipzen A."/>
            <person name="Logrieco A.F."/>
            <person name="MacCabe A."/>
            <person name="Maekelae M.R."/>
            <person name="Malavazi I."/>
            <person name="Melin P."/>
            <person name="Meyer V."/>
            <person name="Mielnichuk N."/>
            <person name="Miskei M."/>
            <person name="Molnar A.P."/>
            <person name="Mule G."/>
            <person name="Ngan C.Y."/>
            <person name="Orejas M."/>
            <person name="Orosz E."/>
            <person name="Ouedraogo J.P."/>
            <person name="Overkamp K.M."/>
            <person name="Park H.-S."/>
            <person name="Perrone G."/>
            <person name="Piumi F."/>
            <person name="Punt P.J."/>
            <person name="Ram A.F."/>
            <person name="Ramon A."/>
            <person name="Rauscher S."/>
            <person name="Record E."/>
            <person name="Riano-Pachon D.M."/>
            <person name="Robert V."/>
            <person name="Roehrig J."/>
            <person name="Ruller R."/>
            <person name="Salamov A."/>
            <person name="Salih N.S."/>
            <person name="Samson R.A."/>
            <person name="Sandor E."/>
            <person name="Sanguinetti M."/>
            <person name="Schuetze T."/>
            <person name="Sepcic K."/>
            <person name="Shelest E."/>
            <person name="Sherlock G."/>
            <person name="Sophianopoulou V."/>
            <person name="Squina F.M."/>
            <person name="Sun H."/>
            <person name="Susca A."/>
            <person name="Todd R.B."/>
            <person name="Tsang A."/>
            <person name="Unkles S.E."/>
            <person name="van de Wiele N."/>
            <person name="van Rossen-Uffink D."/>
            <person name="Oliveira J.V."/>
            <person name="Vesth T.C."/>
            <person name="Visser J."/>
            <person name="Yu J.-H."/>
            <person name="Zhou M."/>
            <person name="Andersen M.R."/>
            <person name="Archer D.B."/>
            <person name="Baker S.E."/>
            <person name="Benoit I."/>
            <person name="Brakhage A.A."/>
            <person name="Braus G.H."/>
            <person name="Fischer R."/>
            <person name="Frisvad J.C."/>
            <person name="Goldman G.H."/>
            <person name="Houbraken J."/>
            <person name="Oakley B."/>
            <person name="Pocsi I."/>
            <person name="Scazzocchio C."/>
            <person name="Seiboth B."/>
            <person name="vanKuyk P.A."/>
            <person name="Wortman J."/>
            <person name="Dyer P.S."/>
            <person name="Grigoriev I.V."/>
        </authorList>
    </citation>
    <scope>NUCLEOTIDE SEQUENCE [LARGE SCALE GENOMIC DNA]</scope>
    <source>
        <strain evidence="20">DTO 134E9</strain>
    </source>
</reference>
<dbReference type="InterPro" id="IPR017441">
    <property type="entry name" value="Protein_kinase_ATP_BS"/>
</dbReference>
<protein>
    <recommendedName>
        <fullName evidence="6">EKC/KEOPS complex subunit BUD32</fullName>
        <ecNumber evidence="4">2.7.11.1</ecNumber>
    </recommendedName>
    <alternativeName>
        <fullName evidence="13 14">Atypical Serine/threonine protein kinase BUD32</fullName>
    </alternativeName>
    <alternativeName>
        <fullName evidence="5">EKC/KEOPS complex subunit bud32</fullName>
    </alternativeName>
</protein>
<dbReference type="SUPFAM" id="SSF56112">
    <property type="entry name" value="Protein kinase-like (PK-like)"/>
    <property type="match status" value="1"/>
</dbReference>
<feature type="binding site" evidence="17">
    <location>
        <position position="83"/>
    </location>
    <ligand>
        <name>ATP</name>
        <dbReference type="ChEBI" id="CHEBI:30616"/>
    </ligand>
</feature>
<dbReference type="SMART" id="SM00220">
    <property type="entry name" value="S_TKc"/>
    <property type="match status" value="1"/>
</dbReference>
<feature type="domain" description="Protein kinase" evidence="18">
    <location>
        <begin position="53"/>
        <end position="420"/>
    </location>
</feature>
<evidence type="ECO:0000256" key="9">
    <source>
        <dbReference type="ARBA" id="ARBA00022741"/>
    </source>
</evidence>
<keyword evidence="7" id="KW-0723">Serine/threonine-protein kinase</keyword>
<dbReference type="Gene3D" id="3.30.200.20">
    <property type="entry name" value="Phosphorylase Kinase, domain 1"/>
    <property type="match status" value="1"/>
</dbReference>
<keyword evidence="12" id="KW-0158">Chromosome</keyword>
<evidence type="ECO:0000256" key="4">
    <source>
        <dbReference type="ARBA" id="ARBA00012513"/>
    </source>
</evidence>
<evidence type="ECO:0000259" key="18">
    <source>
        <dbReference type="PROSITE" id="PS50011"/>
    </source>
</evidence>
<comment type="catalytic activity">
    <reaction evidence="15">
        <text>L-threonyl-[protein] + ATP = O-phospho-L-threonyl-[protein] + ADP + H(+)</text>
        <dbReference type="Rhea" id="RHEA:46608"/>
        <dbReference type="Rhea" id="RHEA-COMP:11060"/>
        <dbReference type="Rhea" id="RHEA-COMP:11605"/>
        <dbReference type="ChEBI" id="CHEBI:15378"/>
        <dbReference type="ChEBI" id="CHEBI:30013"/>
        <dbReference type="ChEBI" id="CHEBI:30616"/>
        <dbReference type="ChEBI" id="CHEBI:61977"/>
        <dbReference type="ChEBI" id="CHEBI:456216"/>
        <dbReference type="EC" id="2.7.11.1"/>
    </reaction>
</comment>
<dbReference type="GO" id="GO:0004674">
    <property type="term" value="F:protein serine/threonine kinase activity"/>
    <property type="evidence" value="ECO:0007669"/>
    <property type="project" value="UniProtKB-KW"/>
</dbReference>
<evidence type="ECO:0000256" key="6">
    <source>
        <dbReference type="ARBA" id="ARBA00019973"/>
    </source>
</evidence>
<keyword evidence="12" id="KW-0779">Telomere</keyword>
<dbReference type="GO" id="GO:0000781">
    <property type="term" value="C:chromosome, telomeric region"/>
    <property type="evidence" value="ECO:0007669"/>
    <property type="project" value="UniProtKB-SubCell"/>
</dbReference>
<evidence type="ECO:0000313" key="20">
    <source>
        <dbReference type="Proteomes" id="UP000184383"/>
    </source>
</evidence>
<keyword evidence="20" id="KW-1185">Reference proteome</keyword>
<dbReference type="InterPro" id="IPR051334">
    <property type="entry name" value="SRPK"/>
</dbReference>
<evidence type="ECO:0000256" key="13">
    <source>
        <dbReference type="ARBA" id="ARBA00030980"/>
    </source>
</evidence>
<evidence type="ECO:0000313" key="19">
    <source>
        <dbReference type="EMBL" id="OJJ30959.1"/>
    </source>
</evidence>
<dbReference type="PANTHER" id="PTHR47634:SF9">
    <property type="entry name" value="PROTEIN KINASE DOMAIN-CONTAINING PROTEIN-RELATED"/>
    <property type="match status" value="1"/>
</dbReference>
<dbReference type="OrthoDB" id="5979581at2759"/>
<keyword evidence="8" id="KW-0808">Transferase</keyword>
<proteinExistence type="predicted"/>